<dbReference type="NCBIfam" id="TIGR01011">
    <property type="entry name" value="rpsB_bact"/>
    <property type="match status" value="1"/>
</dbReference>
<dbReference type="PROSITE" id="PS00963">
    <property type="entry name" value="RIBOSOMAL_S2_2"/>
    <property type="match status" value="1"/>
</dbReference>
<proteinExistence type="inferred from homology"/>
<dbReference type="PANTHER" id="PTHR12534">
    <property type="entry name" value="30S RIBOSOMAL PROTEIN S2 PROKARYOTIC AND ORGANELLAR"/>
    <property type="match status" value="1"/>
</dbReference>
<dbReference type="SUPFAM" id="SSF52313">
    <property type="entry name" value="Ribosomal protein S2"/>
    <property type="match status" value="1"/>
</dbReference>
<dbReference type="Pfam" id="PF00318">
    <property type="entry name" value="Ribosomal_S2"/>
    <property type="match status" value="1"/>
</dbReference>
<dbReference type="PANTHER" id="PTHR12534:SF0">
    <property type="entry name" value="SMALL RIBOSOMAL SUBUNIT PROTEIN US2M"/>
    <property type="match status" value="1"/>
</dbReference>
<gene>
    <name evidence="5 8" type="primary">rpsB</name>
    <name evidence="8" type="ORF">CAXC1_310016</name>
</gene>
<keyword evidence="9" id="KW-1185">Reference proteome</keyword>
<evidence type="ECO:0000256" key="3">
    <source>
        <dbReference type="ARBA" id="ARBA00023274"/>
    </source>
</evidence>
<dbReference type="InterPro" id="IPR023591">
    <property type="entry name" value="Ribosomal_uS2_flav_dom_sf"/>
</dbReference>
<evidence type="ECO:0000256" key="5">
    <source>
        <dbReference type="HAMAP-Rule" id="MF_00291"/>
    </source>
</evidence>
<evidence type="ECO:0000313" key="9">
    <source>
        <dbReference type="Proteomes" id="UP001314181"/>
    </source>
</evidence>
<dbReference type="Gene3D" id="3.40.50.10490">
    <property type="entry name" value="Glucose-6-phosphate isomerase like protein, domain 1"/>
    <property type="match status" value="1"/>
</dbReference>
<evidence type="ECO:0000256" key="2">
    <source>
        <dbReference type="ARBA" id="ARBA00022980"/>
    </source>
</evidence>
<feature type="region of interest" description="Disordered" evidence="7">
    <location>
        <begin position="250"/>
        <end position="275"/>
    </location>
</feature>
<comment type="similarity">
    <text evidence="1 5 6">Belongs to the universal ribosomal protein uS2 family.</text>
</comment>
<comment type="caution">
    <text evidence="8">The sequence shown here is derived from an EMBL/GenBank/DDBJ whole genome shotgun (WGS) entry which is preliminary data.</text>
</comment>
<evidence type="ECO:0000313" key="8">
    <source>
        <dbReference type="EMBL" id="CAK8163174.1"/>
    </source>
</evidence>
<evidence type="ECO:0000256" key="1">
    <source>
        <dbReference type="ARBA" id="ARBA00006242"/>
    </source>
</evidence>
<dbReference type="Gene3D" id="1.10.287.610">
    <property type="entry name" value="Helix hairpin bin"/>
    <property type="match status" value="1"/>
</dbReference>
<evidence type="ECO:0000256" key="6">
    <source>
        <dbReference type="RuleBase" id="RU003631"/>
    </source>
</evidence>
<reference evidence="8 9" key="1">
    <citation type="submission" date="2024-01" db="EMBL/GenBank/DDBJ databases">
        <authorList>
            <person name="Kunselman E."/>
        </authorList>
    </citation>
    <scope>NUCLEOTIDE SEQUENCE [LARGE SCALE GENOMIC DNA]</scope>
    <source>
        <strain evidence="8">2 abalone samples</strain>
    </source>
</reference>
<keyword evidence="2 5" id="KW-0689">Ribosomal protein</keyword>
<dbReference type="EMBL" id="CAWVOK010000024">
    <property type="protein sequence ID" value="CAK8163174.1"/>
    <property type="molecule type" value="Genomic_DNA"/>
</dbReference>
<dbReference type="Proteomes" id="UP001314181">
    <property type="component" value="Unassembled WGS sequence"/>
</dbReference>
<keyword evidence="3 5" id="KW-0687">Ribonucleoprotein</keyword>
<dbReference type="PROSITE" id="PS00962">
    <property type="entry name" value="RIBOSOMAL_S2_1"/>
    <property type="match status" value="1"/>
</dbReference>
<protein>
    <recommendedName>
        <fullName evidence="4 5">Small ribosomal subunit protein uS2</fullName>
    </recommendedName>
</protein>
<evidence type="ECO:0000256" key="4">
    <source>
        <dbReference type="ARBA" id="ARBA00035256"/>
    </source>
</evidence>
<sequence length="275" mass="30969">MGQVPQFTMRELFNASVHMGHKTMFRNPLMTPYIYGEMNTVHIIDLKKSFGLLHSALEAMHNCVSKGGRILFVATKYQASGVVKDEAKRCGQYYITKRWLGGLFTNWSTISLTIKNMEKMRATLQDPDCNLVKKELMQMQRKLNKMEEYFGGIIDLGRLPDMIFVIDAVRESLAIKEASKIGIPIVAILDTNADPRLVNYPIPGNDDSMRAIKLYCRLAANSIVDGIKDSVAMSKAAELEKEVAINDDNLSKSNQVLTKKEPKDSKISTMNQNEK</sequence>
<dbReference type="InterPro" id="IPR001865">
    <property type="entry name" value="Ribosomal_uS2"/>
</dbReference>
<dbReference type="InterPro" id="IPR005706">
    <property type="entry name" value="Ribosomal_uS2_bac/mit/plastid"/>
</dbReference>
<name>A0ABP0ET18_9RICK</name>
<dbReference type="InterPro" id="IPR018130">
    <property type="entry name" value="Ribosomal_uS2_CS"/>
</dbReference>
<dbReference type="RefSeq" id="WP_338364164.1">
    <property type="nucleotide sequence ID" value="NZ_CAWVOK010000024.1"/>
</dbReference>
<dbReference type="PRINTS" id="PR00395">
    <property type="entry name" value="RIBOSOMALS2"/>
</dbReference>
<dbReference type="HAMAP" id="MF_00291_B">
    <property type="entry name" value="Ribosomal_uS2_B"/>
    <property type="match status" value="1"/>
</dbReference>
<accession>A0ABP0ET18</accession>
<evidence type="ECO:0000256" key="7">
    <source>
        <dbReference type="SAM" id="MobiDB-lite"/>
    </source>
</evidence>
<organism evidence="8 9">
    <name type="scientific">Candidatus Xenohaliotis californiensis</name>
    <dbReference type="NCBI Taxonomy" id="84677"/>
    <lineage>
        <taxon>Bacteria</taxon>
        <taxon>Pseudomonadati</taxon>
        <taxon>Pseudomonadota</taxon>
        <taxon>Alphaproteobacteria</taxon>
        <taxon>Rickettsiales</taxon>
        <taxon>Anaplasmataceae</taxon>
        <taxon>Candidatus Xenohaliotis</taxon>
    </lineage>
</organism>
<dbReference type="CDD" id="cd01425">
    <property type="entry name" value="RPS2"/>
    <property type="match status" value="1"/>
</dbReference>